<dbReference type="NCBIfam" id="TIGR00236">
    <property type="entry name" value="wecB"/>
    <property type="match status" value="1"/>
</dbReference>
<evidence type="ECO:0000256" key="3">
    <source>
        <dbReference type="ARBA" id="ARBA00038209"/>
    </source>
</evidence>
<evidence type="ECO:0000313" key="8">
    <source>
        <dbReference type="Proteomes" id="UP000054997"/>
    </source>
</evidence>
<dbReference type="AlphaFoldDB" id="A0A0W0VJ37"/>
<dbReference type="InterPro" id="IPR003331">
    <property type="entry name" value="UDP_GlcNAc_Epimerase_2_dom"/>
</dbReference>
<dbReference type="Gene3D" id="3.40.50.2000">
    <property type="entry name" value="Glycogen Phosphorylase B"/>
    <property type="match status" value="2"/>
</dbReference>
<dbReference type="PATRIC" id="fig|45068.5.peg.2232"/>
<keyword evidence="1 5" id="KW-0413">Isomerase</keyword>
<accession>A0A0W0VJ37</accession>
<name>A0A0W0VJ37_9GAMM</name>
<evidence type="ECO:0000259" key="6">
    <source>
        <dbReference type="Pfam" id="PF02350"/>
    </source>
</evidence>
<dbReference type="EMBL" id="LNYK01000033">
    <property type="protein sequence ID" value="KTD19878.1"/>
    <property type="molecule type" value="Genomic_DNA"/>
</dbReference>
<dbReference type="Pfam" id="PF02350">
    <property type="entry name" value="Epimerase_2"/>
    <property type="match status" value="1"/>
</dbReference>
<comment type="catalytic activity">
    <reaction evidence="2">
        <text>UDP-N-acetyl-alpha-D-glucosamine = UDP-N-acetyl-alpha-D-mannosamine</text>
        <dbReference type="Rhea" id="RHEA:17213"/>
        <dbReference type="ChEBI" id="CHEBI:57705"/>
        <dbReference type="ChEBI" id="CHEBI:68623"/>
        <dbReference type="EC" id="5.1.3.14"/>
    </reaction>
</comment>
<evidence type="ECO:0000313" key="7">
    <source>
        <dbReference type="EMBL" id="KTD19878.1"/>
    </source>
</evidence>
<comment type="similarity">
    <text evidence="3 5">Belongs to the UDP-N-acetylglucosamine 2-epimerase family.</text>
</comment>
<dbReference type="CDD" id="cd03786">
    <property type="entry name" value="GTB_UDP-GlcNAc_2-Epimerase"/>
    <property type="match status" value="1"/>
</dbReference>
<dbReference type="GO" id="GO:0008761">
    <property type="term" value="F:UDP-N-acetylglucosamine 2-epimerase activity"/>
    <property type="evidence" value="ECO:0007669"/>
    <property type="project" value="UniProtKB-EC"/>
</dbReference>
<keyword evidence="8" id="KW-1185">Reference proteome</keyword>
<evidence type="ECO:0000256" key="5">
    <source>
        <dbReference type="RuleBase" id="RU003513"/>
    </source>
</evidence>
<feature type="domain" description="UDP-N-acetylglucosamine 2-epimerase" evidence="6">
    <location>
        <begin position="3"/>
        <end position="312"/>
    </location>
</feature>
<protein>
    <recommendedName>
        <fullName evidence="4">UDP-N-acetylglucosamine 2-epimerase (non-hydrolyzing)</fullName>
        <ecNumber evidence="4">5.1.3.14</ecNumber>
    </recommendedName>
</protein>
<evidence type="ECO:0000256" key="2">
    <source>
        <dbReference type="ARBA" id="ARBA00036080"/>
    </source>
</evidence>
<evidence type="ECO:0000256" key="1">
    <source>
        <dbReference type="ARBA" id="ARBA00023235"/>
    </source>
</evidence>
<dbReference type="PANTHER" id="PTHR43174">
    <property type="entry name" value="UDP-N-ACETYLGLUCOSAMINE 2-EPIMERASE"/>
    <property type="match status" value="1"/>
</dbReference>
<proteinExistence type="inferred from homology"/>
<comment type="caution">
    <text evidence="7">The sequence shown here is derived from an EMBL/GenBank/DDBJ whole genome shotgun (WGS) entry which is preliminary data.</text>
</comment>
<dbReference type="Proteomes" id="UP000054997">
    <property type="component" value="Unassembled WGS sequence"/>
</dbReference>
<dbReference type="PANTHER" id="PTHR43174:SF2">
    <property type="entry name" value="UDP-N-ACETYLGLUCOSAMINE 2-EPIMERASE"/>
    <property type="match status" value="1"/>
</dbReference>
<gene>
    <name evidence="7" type="primary">wecB_2</name>
    <name evidence="7" type="ORF">Llon_2050</name>
</gene>
<evidence type="ECO:0000256" key="4">
    <source>
        <dbReference type="ARBA" id="ARBA00038858"/>
    </source>
</evidence>
<dbReference type="InterPro" id="IPR029767">
    <property type="entry name" value="WecB-like"/>
</dbReference>
<dbReference type="STRING" id="45068.Llon_2050"/>
<organism evidence="7 8">
    <name type="scientific">Legionella londiniensis</name>
    <dbReference type="NCBI Taxonomy" id="45068"/>
    <lineage>
        <taxon>Bacteria</taxon>
        <taxon>Pseudomonadati</taxon>
        <taxon>Pseudomonadota</taxon>
        <taxon>Gammaproteobacteria</taxon>
        <taxon>Legionellales</taxon>
        <taxon>Legionellaceae</taxon>
        <taxon>Legionella</taxon>
    </lineage>
</organism>
<reference evidence="7 8" key="1">
    <citation type="submission" date="2015-11" db="EMBL/GenBank/DDBJ databases">
        <title>Genomic analysis of 38 Legionella species identifies large and diverse effector repertoires.</title>
        <authorList>
            <person name="Burstein D."/>
            <person name="Amaro F."/>
            <person name="Zusman T."/>
            <person name="Lifshitz Z."/>
            <person name="Cohen O."/>
            <person name="Gilbert J.A."/>
            <person name="Pupko T."/>
            <person name="Shuman H.A."/>
            <person name="Segal G."/>
        </authorList>
    </citation>
    <scope>NUCLEOTIDE SEQUENCE [LARGE SCALE GENOMIC DNA]</scope>
    <source>
        <strain evidence="7 8">ATCC 49505</strain>
    </source>
</reference>
<dbReference type="EC" id="5.1.3.14" evidence="4"/>
<sequence>MLDLFHIKPDFDLNIMVKNQTLGELTANLCEKLEVLFHEQRFNAVLAAGDTSTVFVSALTAFYNQIPFGHIEAGLRTHNPRHPFPEEMNRVLTAPLATWHFVPTAQEKINLLQENIRSSAIMVTGNPVIDTLLWTLNHTDTHYRQTEKSIITVTTHRRENFGENLQKICQAILELSLKFPQIHYVIPVHPNPNVHQVVYSMLANKPGIELISPLPYDAFVHLMSQSMLILTDSGGIQEEAPALGVPVLVLREETERPAIIEEGVGMLVGAETEFIVHNVARLIEDQDAYFSLAKGISPYGDGRAGEAIVNHLHEIFCP</sequence>
<dbReference type="SUPFAM" id="SSF53756">
    <property type="entry name" value="UDP-Glycosyltransferase/glycogen phosphorylase"/>
    <property type="match status" value="1"/>
</dbReference>